<feature type="region of interest" description="Disordered" evidence="1">
    <location>
        <begin position="1"/>
        <end position="41"/>
    </location>
</feature>
<sequence>MIVASNDMDGGLRDEGPSIAQREKASTNGSLEQPETGAPNEVIEAPVPELSEPGDLGFEVAPLVATKAMAIVPSSSAFAAEATSVMETV</sequence>
<dbReference type="AlphaFoldDB" id="W1NNG3"/>
<keyword evidence="3" id="KW-1185">Reference proteome</keyword>
<organism evidence="2 3">
    <name type="scientific">Amborella trichopoda</name>
    <dbReference type="NCBI Taxonomy" id="13333"/>
    <lineage>
        <taxon>Eukaryota</taxon>
        <taxon>Viridiplantae</taxon>
        <taxon>Streptophyta</taxon>
        <taxon>Embryophyta</taxon>
        <taxon>Tracheophyta</taxon>
        <taxon>Spermatophyta</taxon>
        <taxon>Magnoliopsida</taxon>
        <taxon>Amborellales</taxon>
        <taxon>Amborellaceae</taxon>
        <taxon>Amborella</taxon>
    </lineage>
</organism>
<dbReference type="Gramene" id="ERM97307">
    <property type="protein sequence ID" value="ERM97307"/>
    <property type="gene ID" value="AMTR_s00073p00037790"/>
</dbReference>
<dbReference type="EMBL" id="KI396509">
    <property type="protein sequence ID" value="ERM97307.1"/>
    <property type="molecule type" value="Genomic_DNA"/>
</dbReference>
<name>W1NNG3_AMBTC</name>
<proteinExistence type="predicted"/>
<feature type="compositionally biased region" description="Basic and acidic residues" evidence="1">
    <location>
        <begin position="10"/>
        <end position="25"/>
    </location>
</feature>
<gene>
    <name evidence="2" type="ORF">AMTR_s00073p00037790</name>
</gene>
<evidence type="ECO:0000256" key="1">
    <source>
        <dbReference type="SAM" id="MobiDB-lite"/>
    </source>
</evidence>
<dbReference type="HOGENOM" id="CLU_173552_0_0_1"/>
<accession>W1NNG3</accession>
<evidence type="ECO:0000313" key="2">
    <source>
        <dbReference type="EMBL" id="ERM97307.1"/>
    </source>
</evidence>
<dbReference type="Proteomes" id="UP000017836">
    <property type="component" value="Unassembled WGS sequence"/>
</dbReference>
<evidence type="ECO:0000313" key="3">
    <source>
        <dbReference type="Proteomes" id="UP000017836"/>
    </source>
</evidence>
<protein>
    <submittedName>
        <fullName evidence="2">Uncharacterized protein</fullName>
    </submittedName>
</protein>
<reference evidence="3" key="1">
    <citation type="journal article" date="2013" name="Science">
        <title>The Amborella genome and the evolution of flowering plants.</title>
        <authorList>
            <consortium name="Amborella Genome Project"/>
        </authorList>
    </citation>
    <scope>NUCLEOTIDE SEQUENCE [LARGE SCALE GENOMIC DNA]</scope>
</reference>